<dbReference type="InterPro" id="IPR023393">
    <property type="entry name" value="START-like_dom_sf"/>
</dbReference>
<dbReference type="SUPFAM" id="SSF55961">
    <property type="entry name" value="Bet v1-like"/>
    <property type="match status" value="1"/>
</dbReference>
<dbReference type="EMBL" id="SHKV01000001">
    <property type="protein sequence ID" value="RZU31858.1"/>
    <property type="molecule type" value="Genomic_DNA"/>
</dbReference>
<evidence type="ECO:0000313" key="1">
    <source>
        <dbReference type="EMBL" id="RZU31858.1"/>
    </source>
</evidence>
<dbReference type="Gene3D" id="3.30.530.20">
    <property type="match status" value="1"/>
</dbReference>
<accession>A0A4Q7Y5G2</accession>
<reference evidence="1 2" key="1">
    <citation type="submission" date="2019-02" db="EMBL/GenBank/DDBJ databases">
        <title>Sequencing the genomes of 1000 actinobacteria strains.</title>
        <authorList>
            <person name="Klenk H.-P."/>
        </authorList>
    </citation>
    <scope>NUCLEOTIDE SEQUENCE [LARGE SCALE GENOMIC DNA]</scope>
    <source>
        <strain evidence="1 2">DSM 44509</strain>
    </source>
</reference>
<evidence type="ECO:0000313" key="2">
    <source>
        <dbReference type="Proteomes" id="UP000292507"/>
    </source>
</evidence>
<proteinExistence type="predicted"/>
<sequence>MRELRHSGSVTVHAAAEALYDLVSDVTRTGEWSPVCATCWWDEGASGQVGDWFTGRNVTPARTWETRSQVVAADRGREFGFVVGGSLVRWGFTFAPVDGGTELTEEWEFLPAGQAFFAERYGDAADEQIDERTRAAHEGIPLTLAAIKRIAESG</sequence>
<dbReference type="OrthoDB" id="4618973at2"/>
<dbReference type="InterPro" id="IPR019587">
    <property type="entry name" value="Polyketide_cyclase/dehydratase"/>
</dbReference>
<dbReference type="Pfam" id="PF10604">
    <property type="entry name" value="Polyketide_cyc2"/>
    <property type="match status" value="1"/>
</dbReference>
<protein>
    <submittedName>
        <fullName evidence="1">Polyketide cyclase/dehydrase/lipid transport protein</fullName>
    </submittedName>
</protein>
<keyword evidence="2" id="KW-1185">Reference proteome</keyword>
<dbReference type="RefSeq" id="WP_104529807.1">
    <property type="nucleotide sequence ID" value="NZ_POQT01000034.1"/>
</dbReference>
<name>A0A4Q7Y5G2_9ACTN</name>
<organism evidence="1 2">
    <name type="scientific">Blastococcus saxobsidens</name>
    <dbReference type="NCBI Taxonomy" id="138336"/>
    <lineage>
        <taxon>Bacteria</taxon>
        <taxon>Bacillati</taxon>
        <taxon>Actinomycetota</taxon>
        <taxon>Actinomycetes</taxon>
        <taxon>Geodermatophilales</taxon>
        <taxon>Geodermatophilaceae</taxon>
        <taxon>Blastococcus</taxon>
    </lineage>
</organism>
<dbReference type="Proteomes" id="UP000292507">
    <property type="component" value="Unassembled WGS sequence"/>
</dbReference>
<dbReference type="CDD" id="cd07812">
    <property type="entry name" value="SRPBCC"/>
    <property type="match status" value="1"/>
</dbReference>
<dbReference type="AlphaFoldDB" id="A0A4Q7Y5G2"/>
<comment type="caution">
    <text evidence="1">The sequence shown here is derived from an EMBL/GenBank/DDBJ whole genome shotgun (WGS) entry which is preliminary data.</text>
</comment>
<gene>
    <name evidence="1" type="ORF">BKA19_1541</name>
</gene>